<evidence type="ECO:0000256" key="4">
    <source>
        <dbReference type="ARBA" id="ARBA00022679"/>
    </source>
</evidence>
<dbReference type="GO" id="GO:0016740">
    <property type="term" value="F:transferase activity"/>
    <property type="evidence" value="ECO:0007669"/>
    <property type="project" value="UniProtKB-UniRule"/>
</dbReference>
<evidence type="ECO:0000256" key="5">
    <source>
        <dbReference type="ARBA" id="ARBA00022723"/>
    </source>
</evidence>
<feature type="binding site" evidence="11">
    <location>
        <position position="282"/>
    </location>
    <ligand>
        <name>Mg(2+)</name>
        <dbReference type="ChEBI" id="CHEBI:18420"/>
    </ligand>
</feature>
<feature type="binding site" evidence="11">
    <location>
        <position position="163"/>
    </location>
    <ligand>
        <name>Mg(2+)</name>
        <dbReference type="ChEBI" id="CHEBI:18420"/>
    </ligand>
</feature>
<evidence type="ECO:0000256" key="9">
    <source>
        <dbReference type="ARBA" id="ARBA00048540"/>
    </source>
</evidence>
<keyword evidence="5 10" id="KW-0479">Metal-binding</keyword>
<evidence type="ECO:0000256" key="12">
    <source>
        <dbReference type="RuleBase" id="RU363002"/>
    </source>
</evidence>
<evidence type="ECO:0000256" key="7">
    <source>
        <dbReference type="ARBA" id="ARBA00022842"/>
    </source>
</evidence>
<dbReference type="KEGG" id="oho:Oweho_1044"/>
<dbReference type="SUPFAM" id="SSF143631">
    <property type="entry name" value="ApbE-like"/>
    <property type="match status" value="1"/>
</dbReference>
<evidence type="ECO:0000256" key="10">
    <source>
        <dbReference type="PIRNR" id="PIRNR006268"/>
    </source>
</evidence>
<comment type="subcellular location">
    <subcellularLocation>
        <location evidence="12">Cell inner membrane</location>
        <topology evidence="12">Lipid-anchor</topology>
        <orientation evidence="12">Periplasmic side</orientation>
    </subcellularLocation>
</comment>
<evidence type="ECO:0000256" key="2">
    <source>
        <dbReference type="ARBA" id="ARBA00016337"/>
    </source>
</evidence>
<keyword evidence="14" id="KW-1185">Reference proteome</keyword>
<dbReference type="RefSeq" id="WP_014201413.1">
    <property type="nucleotide sequence ID" value="NC_016599.1"/>
</dbReference>
<dbReference type="STRING" id="926562.Oweho_1044"/>
<accession>G8R4G4</accession>
<name>G8R4G4_OWEHD</name>
<dbReference type="EMBL" id="CP003156">
    <property type="protein sequence ID" value="AEV32053.1"/>
    <property type="molecule type" value="Genomic_DNA"/>
</dbReference>
<dbReference type="PIRSF" id="PIRSF006268">
    <property type="entry name" value="ApbE"/>
    <property type="match status" value="1"/>
</dbReference>
<keyword evidence="7 10" id="KW-0460">Magnesium</keyword>
<evidence type="ECO:0000256" key="8">
    <source>
        <dbReference type="ARBA" id="ARBA00031306"/>
    </source>
</evidence>
<protein>
    <recommendedName>
        <fullName evidence="2 10">FAD:protein FMN transferase</fullName>
        <ecNumber evidence="1 10">2.7.1.180</ecNumber>
    </recommendedName>
    <alternativeName>
        <fullName evidence="8 10">Flavin transferase</fullName>
    </alternativeName>
</protein>
<gene>
    <name evidence="13" type="ordered locus">Oweho_1044</name>
</gene>
<keyword evidence="12" id="KW-0472">Membrane</keyword>
<keyword evidence="6 10" id="KW-0274">FAD</keyword>
<evidence type="ECO:0000313" key="14">
    <source>
        <dbReference type="Proteomes" id="UP000005631"/>
    </source>
</evidence>
<dbReference type="Gene3D" id="3.10.520.10">
    <property type="entry name" value="ApbE-like domains"/>
    <property type="match status" value="1"/>
</dbReference>
<dbReference type="InterPro" id="IPR024932">
    <property type="entry name" value="ApbE"/>
</dbReference>
<keyword evidence="12 13" id="KW-0449">Lipoprotein</keyword>
<dbReference type="Proteomes" id="UP000005631">
    <property type="component" value="Chromosome"/>
</dbReference>
<proteinExistence type="inferred from homology"/>
<dbReference type="HOGENOM" id="CLU_044403_0_0_10"/>
<dbReference type="GO" id="GO:0046872">
    <property type="term" value="F:metal ion binding"/>
    <property type="evidence" value="ECO:0007669"/>
    <property type="project" value="UniProtKB-UniRule"/>
</dbReference>
<dbReference type="PATRIC" id="fig|926562.3.peg.1062"/>
<comment type="function">
    <text evidence="12">Flavin transferase that catalyzes the transfer of the FMN moiety of FAD and its covalent binding to the hydroxyl group of a threonine residue in a target flavoprotein.</text>
</comment>
<evidence type="ECO:0000313" key="13">
    <source>
        <dbReference type="EMBL" id="AEV32053.1"/>
    </source>
</evidence>
<dbReference type="PROSITE" id="PS51257">
    <property type="entry name" value="PROKAR_LIPOPROTEIN"/>
    <property type="match status" value="1"/>
</dbReference>
<feature type="binding site" evidence="11">
    <location>
        <position position="286"/>
    </location>
    <ligand>
        <name>Mg(2+)</name>
        <dbReference type="ChEBI" id="CHEBI:18420"/>
    </ligand>
</feature>
<evidence type="ECO:0000256" key="3">
    <source>
        <dbReference type="ARBA" id="ARBA00022630"/>
    </source>
</evidence>
<comment type="catalytic activity">
    <reaction evidence="9 10 12">
        <text>L-threonyl-[protein] + FAD = FMN-L-threonyl-[protein] + AMP + H(+)</text>
        <dbReference type="Rhea" id="RHEA:36847"/>
        <dbReference type="Rhea" id="RHEA-COMP:11060"/>
        <dbReference type="Rhea" id="RHEA-COMP:11061"/>
        <dbReference type="ChEBI" id="CHEBI:15378"/>
        <dbReference type="ChEBI" id="CHEBI:30013"/>
        <dbReference type="ChEBI" id="CHEBI:57692"/>
        <dbReference type="ChEBI" id="CHEBI:74257"/>
        <dbReference type="ChEBI" id="CHEBI:456215"/>
        <dbReference type="EC" id="2.7.1.180"/>
    </reaction>
</comment>
<sequence length="333" mass="37248">MKKIVLAIIGLALVGCRAETIIYENESVGYAQGSTYQIKYITESQQDWTAQFDSIFEYIDQSMSTYKDESLISLINSGDTLVEVDHLFMEVLKRSSEISRESDGLFDVTVGPLVELWGFGKTKNIDIDSSKVDSAKSLIGYKQIVVQNNSVKVPQGFKIDFNSIAQGYTVDVVARFLEDNGVNQYMVEVGGEVRAKGKNSKDHYWKIGVDKPADEIDPEDRFQMIVELRDKSLATSGNYRKYWVDSETGIKYAHTINPKTGFPARNQLLSVSIIADKCIDADAYATTCMVMGMQAAQSYIEGKDGVEAYFISTDENGDWKVNFTKGFEAFILN</sequence>
<reference evidence="13 14" key="1">
    <citation type="journal article" date="2012" name="Stand. Genomic Sci.">
        <title>Genome sequence of the orange-pigmented seawater bacterium Owenweeksia hongkongensis type strain (UST20020801(T)).</title>
        <authorList>
            <person name="Riedel T."/>
            <person name="Held B."/>
            <person name="Nolan M."/>
            <person name="Lucas S."/>
            <person name="Lapidus A."/>
            <person name="Tice H."/>
            <person name="Del Rio T.G."/>
            <person name="Cheng J.F."/>
            <person name="Han C."/>
            <person name="Tapia R."/>
            <person name="Goodwin L.A."/>
            <person name="Pitluck S."/>
            <person name="Liolios K."/>
            <person name="Mavromatis K."/>
            <person name="Pagani I."/>
            <person name="Ivanova N."/>
            <person name="Mikhailova N."/>
            <person name="Pati A."/>
            <person name="Chen A."/>
            <person name="Palaniappan K."/>
            <person name="Rohde M."/>
            <person name="Tindall B.J."/>
            <person name="Detter J.C."/>
            <person name="Goker M."/>
            <person name="Woyke T."/>
            <person name="Bristow J."/>
            <person name="Eisen J.A."/>
            <person name="Markowitz V."/>
            <person name="Hugenholtz P."/>
            <person name="Klenk H.P."/>
            <person name="Kyrpides N.C."/>
        </authorList>
    </citation>
    <scope>NUCLEOTIDE SEQUENCE</scope>
    <source>
        <strain evidence="14">DSM 17368 / JCM 12287 / NRRL B-23963</strain>
    </source>
</reference>
<keyword evidence="4 10" id="KW-0808">Transferase</keyword>
<comment type="cofactor">
    <cofactor evidence="11">
        <name>Mg(2+)</name>
        <dbReference type="ChEBI" id="CHEBI:18420"/>
    </cofactor>
    <cofactor evidence="11">
        <name>Mn(2+)</name>
        <dbReference type="ChEBI" id="CHEBI:29035"/>
    </cofactor>
    <text evidence="11">Magnesium. Can also use manganese.</text>
</comment>
<dbReference type="InterPro" id="IPR003374">
    <property type="entry name" value="ApbE-like_sf"/>
</dbReference>
<dbReference type="eggNOG" id="COG1477">
    <property type="taxonomic scope" value="Bacteria"/>
</dbReference>
<comment type="similarity">
    <text evidence="10 12">Belongs to the ApbE family.</text>
</comment>
<dbReference type="PANTHER" id="PTHR30040:SF2">
    <property type="entry name" value="FAD:PROTEIN FMN TRANSFERASE"/>
    <property type="match status" value="1"/>
</dbReference>
<dbReference type="GO" id="GO:0005886">
    <property type="term" value="C:plasma membrane"/>
    <property type="evidence" value="ECO:0007669"/>
    <property type="project" value="UniProtKB-SubCell"/>
</dbReference>
<dbReference type="AlphaFoldDB" id="G8R4G4"/>
<evidence type="ECO:0000256" key="11">
    <source>
        <dbReference type="PIRSR" id="PIRSR006268-2"/>
    </source>
</evidence>
<dbReference type="OrthoDB" id="9778595at2"/>
<dbReference type="PANTHER" id="PTHR30040">
    <property type="entry name" value="THIAMINE BIOSYNTHESIS LIPOPROTEIN APBE"/>
    <property type="match status" value="1"/>
</dbReference>
<keyword evidence="12" id="KW-0997">Cell inner membrane</keyword>
<dbReference type="Pfam" id="PF02424">
    <property type="entry name" value="ApbE"/>
    <property type="match status" value="1"/>
</dbReference>
<evidence type="ECO:0000256" key="1">
    <source>
        <dbReference type="ARBA" id="ARBA00011955"/>
    </source>
</evidence>
<evidence type="ECO:0000256" key="6">
    <source>
        <dbReference type="ARBA" id="ARBA00022827"/>
    </source>
</evidence>
<dbReference type="EC" id="2.7.1.180" evidence="1 10"/>
<organism evidence="13 14">
    <name type="scientific">Owenweeksia hongkongensis (strain DSM 17368 / CIP 108786 / JCM 12287 / NRRL B-23963 / UST20020801)</name>
    <dbReference type="NCBI Taxonomy" id="926562"/>
    <lineage>
        <taxon>Bacteria</taxon>
        <taxon>Pseudomonadati</taxon>
        <taxon>Bacteroidota</taxon>
        <taxon>Flavobacteriia</taxon>
        <taxon>Flavobacteriales</taxon>
        <taxon>Owenweeksiaceae</taxon>
        <taxon>Owenweeksia</taxon>
    </lineage>
</organism>
<keyword evidence="12" id="KW-1003">Cell membrane</keyword>
<keyword evidence="3 10" id="KW-0285">Flavoprotein</keyword>